<dbReference type="SUPFAM" id="SSF53335">
    <property type="entry name" value="S-adenosyl-L-methionine-dependent methyltransferases"/>
    <property type="match status" value="1"/>
</dbReference>
<evidence type="ECO:0000313" key="3">
    <source>
        <dbReference type="Proteomes" id="UP000663207"/>
    </source>
</evidence>
<dbReference type="InterPro" id="IPR029063">
    <property type="entry name" value="SAM-dependent_MTases_sf"/>
</dbReference>
<dbReference type="Gene3D" id="3.40.50.150">
    <property type="entry name" value="Vaccinia Virus protein VP39"/>
    <property type="match status" value="1"/>
</dbReference>
<evidence type="ECO:0000259" key="1">
    <source>
        <dbReference type="Pfam" id="PF21302"/>
    </source>
</evidence>
<dbReference type="InterPro" id="IPR052939">
    <property type="entry name" value="23S_rRNA_MeTrnsfrase_RlmA"/>
</dbReference>
<sequence length="274" mass="29818">MTSLFRCPLCAQPLHAHQASGGWYCDGKHHFDKREPGFWGFAKPAKGKVQGDSRAELRAKHFLLESGILMPAIKALAETVTGLAGADGTLRALDFDCGDGYFSRALAAALPETLTLDLQAVTEAENAAFAAAKAKGPAGISYASLKSLPYADGAFDMLWLMDKALKGKDGLRVLKQGGLLVNLAQGPRHLWQLRQYIYGDLSEKPFVTNVPAGMTLVSERAVSFNLALKPEAALVLLEMTPYAWRLKDAMRHQILRGDFSALELDYRIVVAQKA</sequence>
<feature type="domain" description="23S rRNA (guanine(745)-N(1))-methyltransferase N-terminal" evidence="1">
    <location>
        <begin position="5"/>
        <end position="34"/>
    </location>
</feature>
<dbReference type="InterPro" id="IPR048647">
    <property type="entry name" value="RlmA_N"/>
</dbReference>
<dbReference type="PIRSF" id="PIRSF018249">
    <property type="entry name" value="MyrA_prd"/>
    <property type="match status" value="1"/>
</dbReference>
<evidence type="ECO:0000313" key="2">
    <source>
        <dbReference type="EMBL" id="QSX38003.1"/>
    </source>
</evidence>
<keyword evidence="2" id="KW-0489">Methyltransferase</keyword>
<name>A0ABX7R5A0_9GAMM</name>
<accession>A0ABX7R5A0</accession>
<keyword evidence="2" id="KW-0808">Transferase</keyword>
<dbReference type="PANTHER" id="PTHR43460:SF1">
    <property type="entry name" value="METHYLTRANSFERASE TYPE 11 DOMAIN-CONTAINING PROTEIN"/>
    <property type="match status" value="1"/>
</dbReference>
<proteinExistence type="predicted"/>
<reference evidence="2 3" key="1">
    <citation type="submission" date="2021-03" db="EMBL/GenBank/DDBJ databases">
        <title>Novel species identification of genus Shewanella.</title>
        <authorList>
            <person name="Liu G."/>
            <person name="Zhang Q."/>
        </authorList>
    </citation>
    <scope>NUCLEOTIDE SEQUENCE [LARGE SCALE GENOMIC DNA]</scope>
    <source>
        <strain evidence="2 3">FJAT-52962</strain>
    </source>
</reference>
<dbReference type="RefSeq" id="WP_207381155.1">
    <property type="nucleotide sequence ID" value="NZ_CP071502.1"/>
</dbReference>
<organism evidence="2 3">
    <name type="scientific">Shewanella sedimentimangrovi</name>
    <dbReference type="NCBI Taxonomy" id="2814293"/>
    <lineage>
        <taxon>Bacteria</taxon>
        <taxon>Pseudomonadati</taxon>
        <taxon>Pseudomonadota</taxon>
        <taxon>Gammaproteobacteria</taxon>
        <taxon>Alteromonadales</taxon>
        <taxon>Shewanellaceae</taxon>
        <taxon>Shewanella</taxon>
    </lineage>
</organism>
<dbReference type="GO" id="GO:0008168">
    <property type="term" value="F:methyltransferase activity"/>
    <property type="evidence" value="ECO:0007669"/>
    <property type="project" value="UniProtKB-KW"/>
</dbReference>
<protein>
    <submittedName>
        <fullName evidence="2">SAM-dependent methyltransferase</fullName>
    </submittedName>
</protein>
<dbReference type="InterPro" id="IPR016718">
    <property type="entry name" value="rRNA_m1G-MeTrfase_A_prd"/>
</dbReference>
<dbReference type="Pfam" id="PF21302">
    <property type="entry name" value="Zn_ribbon_RlmA"/>
    <property type="match status" value="1"/>
</dbReference>
<gene>
    <name evidence="2" type="ORF">JYB85_03960</name>
</gene>
<dbReference type="EMBL" id="CP071502">
    <property type="protein sequence ID" value="QSX38003.1"/>
    <property type="molecule type" value="Genomic_DNA"/>
</dbReference>
<keyword evidence="3" id="KW-1185">Reference proteome</keyword>
<dbReference type="Proteomes" id="UP000663207">
    <property type="component" value="Chromosome"/>
</dbReference>
<dbReference type="PANTHER" id="PTHR43460">
    <property type="entry name" value="METHYLTRANSFERASE"/>
    <property type="match status" value="1"/>
</dbReference>
<dbReference type="GO" id="GO:0032259">
    <property type="term" value="P:methylation"/>
    <property type="evidence" value="ECO:0007669"/>
    <property type="project" value="UniProtKB-KW"/>
</dbReference>